<keyword evidence="3" id="KW-1185">Reference proteome</keyword>
<organism evidence="2 3">
    <name type="scientific">Ustilaginoidea virens</name>
    <name type="common">Rice false smut fungus</name>
    <name type="synonym">Villosiclava virens</name>
    <dbReference type="NCBI Taxonomy" id="1159556"/>
    <lineage>
        <taxon>Eukaryota</taxon>
        <taxon>Fungi</taxon>
        <taxon>Dikarya</taxon>
        <taxon>Ascomycota</taxon>
        <taxon>Pezizomycotina</taxon>
        <taxon>Sordariomycetes</taxon>
        <taxon>Hypocreomycetidae</taxon>
        <taxon>Hypocreales</taxon>
        <taxon>Clavicipitaceae</taxon>
        <taxon>Ustilaginoidea</taxon>
    </lineage>
</organism>
<feature type="region of interest" description="Disordered" evidence="1">
    <location>
        <begin position="1"/>
        <end position="21"/>
    </location>
</feature>
<evidence type="ECO:0000256" key="1">
    <source>
        <dbReference type="SAM" id="MobiDB-lite"/>
    </source>
</evidence>
<sequence length="86" mass="9123">MACWRNSGGEGRRMGGQRAGLWGSGLSAEAAEAAEVRSSAPFDSGDRTRQVSSLTARLMQHARVNDPPLLIDAAVSVHTCRSSPKK</sequence>
<accession>A0A8E5HMS8</accession>
<evidence type="ECO:0000313" key="2">
    <source>
        <dbReference type="EMBL" id="QUC18163.1"/>
    </source>
</evidence>
<dbReference type="EMBL" id="CP072754">
    <property type="protein sequence ID" value="QUC18163.1"/>
    <property type="molecule type" value="Genomic_DNA"/>
</dbReference>
<dbReference type="Proteomes" id="UP000027002">
    <property type="component" value="Chromosome 2"/>
</dbReference>
<gene>
    <name evidence="2" type="ORF">UV8b_02404</name>
</gene>
<evidence type="ECO:0000313" key="3">
    <source>
        <dbReference type="Proteomes" id="UP000027002"/>
    </source>
</evidence>
<dbReference type="RefSeq" id="XP_042995836.1">
    <property type="nucleotide sequence ID" value="XM_043139902.1"/>
</dbReference>
<protein>
    <submittedName>
        <fullName evidence="2">Uncharacterized protein</fullName>
    </submittedName>
</protein>
<name>A0A8E5HMS8_USTVR</name>
<dbReference type="GeneID" id="66063182"/>
<reference evidence="2" key="1">
    <citation type="submission" date="2020-03" db="EMBL/GenBank/DDBJ databases">
        <title>A mixture of massive structural variations and highly conserved coding sequences in Ustilaginoidea virens genome.</title>
        <authorList>
            <person name="Zhang K."/>
            <person name="Zhao Z."/>
            <person name="Zhang Z."/>
            <person name="Li Y."/>
            <person name="Hsiang T."/>
            <person name="Sun W."/>
        </authorList>
    </citation>
    <scope>NUCLEOTIDE SEQUENCE</scope>
    <source>
        <strain evidence="2">UV-8b</strain>
    </source>
</reference>
<dbReference type="KEGG" id="uvi:66063182"/>
<proteinExistence type="predicted"/>
<dbReference type="AlphaFoldDB" id="A0A8E5HMS8"/>